<evidence type="ECO:0000313" key="3">
    <source>
        <dbReference type="Proteomes" id="UP000235916"/>
    </source>
</evidence>
<dbReference type="OrthoDB" id="8885130at2"/>
<proteinExistence type="predicted"/>
<dbReference type="Proteomes" id="UP000235916">
    <property type="component" value="Unassembled WGS sequence"/>
</dbReference>
<gene>
    <name evidence="2" type="ORF">C1O66_12840</name>
</gene>
<evidence type="ECO:0000256" key="1">
    <source>
        <dbReference type="SAM" id="SignalP"/>
    </source>
</evidence>
<keyword evidence="3" id="KW-1185">Reference proteome</keyword>
<keyword evidence="1" id="KW-0732">Signal</keyword>
<dbReference type="EMBL" id="POSP01000003">
    <property type="protein sequence ID" value="PND38321.1"/>
    <property type="molecule type" value="Genomic_DNA"/>
</dbReference>
<feature type="chain" id="PRO_5014601539" evidence="1">
    <location>
        <begin position="21"/>
        <end position="516"/>
    </location>
</feature>
<name>A0A2N8KY15_9BURK</name>
<comment type="caution">
    <text evidence="2">The sequence shown here is derived from an EMBL/GenBank/DDBJ whole genome shotgun (WGS) entry which is preliminary data.</text>
</comment>
<reference evidence="2 3" key="1">
    <citation type="submission" date="2018-01" db="EMBL/GenBank/DDBJ databases">
        <title>Draft genome sequence of Paucibacter aquatile CR182 isolated from freshwater of the Nakdong River.</title>
        <authorList>
            <person name="Choi A."/>
            <person name="Chung E.J."/>
        </authorList>
    </citation>
    <scope>NUCLEOTIDE SEQUENCE [LARGE SCALE GENOMIC DNA]</scope>
    <source>
        <strain evidence="2 3">CR182</strain>
    </source>
</reference>
<accession>A0A2N8KY15</accession>
<feature type="signal peptide" evidence="1">
    <location>
        <begin position="1"/>
        <end position="20"/>
    </location>
</feature>
<dbReference type="RefSeq" id="WP_102768240.1">
    <property type="nucleotide sequence ID" value="NZ_POSP01000003.1"/>
</dbReference>
<dbReference type="AlphaFoldDB" id="A0A2N8KY15"/>
<organism evidence="2 3">
    <name type="scientific">Kinneretia aquatilis</name>
    <dbReference type="NCBI Taxonomy" id="2070761"/>
    <lineage>
        <taxon>Bacteria</taxon>
        <taxon>Pseudomonadati</taxon>
        <taxon>Pseudomonadota</taxon>
        <taxon>Betaproteobacteria</taxon>
        <taxon>Burkholderiales</taxon>
        <taxon>Sphaerotilaceae</taxon>
        <taxon>Roseateles</taxon>
    </lineage>
</organism>
<sequence>MSTTFAWIGAGALLAFNAAAQTTQPNGEAPVLARISETRPAAIEANWTPLRLPTGKRIALLGGSYLMAIDEDWGFGPSVYGAAKGNYGGVFTVGLTAQRRWRLGQNTHLAASLYAGAGGGLSSSEVRFGGGLMLRPELSLRTEAGAWYSGVALSHVSFPSGNVKGSSIGFVLGRAASFSSFAPTDAGRFGRSTQRTGLGFDEITVQGGLYKPRAGTRNRSGVASTARMGKAGADLRHYIAEGSWWGVEASGAAQGGADGYMEVLANAGQDWAIGHPSLRLGGQLAVGLGGGGNIDTGSGWLLRAGPSLRWQTPWGPSVRLDAGLARATAGNFKSGFVRLGLSLPLDRPPSFNAWGMEESKPGVVRTQQLFTSVQHLGKVRFKDGRQESITQLGLMMTRELTPHVYGIGQAGSAAWGSAGAYSYGLVGLGVQARPWAAQPRWSVGAELMAGAAGGGGVAVAGGAVAQGEAWTQLNLGQEERLRLRVGLGQWRSLRGDKQSTSLLNVSIGYAFGSLTR</sequence>
<protein>
    <submittedName>
        <fullName evidence="2">Uncharacterized protein</fullName>
    </submittedName>
</protein>
<evidence type="ECO:0000313" key="2">
    <source>
        <dbReference type="EMBL" id="PND38321.1"/>
    </source>
</evidence>